<reference evidence="9 11" key="1">
    <citation type="submission" date="2020-01" db="EMBL/GenBank/DDBJ databases">
        <authorList>
            <consortium name="DOE Joint Genome Institute"/>
            <person name="Haridas S."/>
            <person name="Albert R."/>
            <person name="Binder M."/>
            <person name="Bloem J."/>
            <person name="Labutti K."/>
            <person name="Salamov A."/>
            <person name="Andreopoulos B."/>
            <person name="Baker S.E."/>
            <person name="Barry K."/>
            <person name="Bills G."/>
            <person name="Bluhm B.H."/>
            <person name="Cannon C."/>
            <person name="Castanera R."/>
            <person name="Culley D.E."/>
            <person name="Daum C."/>
            <person name="Ezra D."/>
            <person name="Gonzalez J.B."/>
            <person name="Henrissat B."/>
            <person name="Kuo A."/>
            <person name="Liang C."/>
            <person name="Lipzen A."/>
            <person name="Lutzoni F."/>
            <person name="Magnuson J."/>
            <person name="Mondo S."/>
            <person name="Nolan M."/>
            <person name="Ohm R."/>
            <person name="Pangilinan J."/>
            <person name="Park H.-J."/>
            <person name="Ramirez L."/>
            <person name="Alfaro M."/>
            <person name="Sun H."/>
            <person name="Tritt A."/>
            <person name="Yoshinaga Y."/>
            <person name="Zwiers L.-H."/>
            <person name="Turgeon B.G."/>
            <person name="Goodwin S.B."/>
            <person name="Spatafora J.W."/>
            <person name="Crous P.W."/>
            <person name="Grigoriev I.V."/>
        </authorList>
    </citation>
    <scope>NUCLEOTIDE SEQUENCE</scope>
    <source>
        <strain evidence="9 11">CBS 781.70</strain>
    </source>
</reference>
<keyword evidence="10" id="KW-1185">Reference proteome</keyword>
<accession>A0A6G1G5F4</accession>
<evidence type="ECO:0000256" key="4">
    <source>
        <dbReference type="ARBA" id="ARBA00023242"/>
    </source>
</evidence>
<dbReference type="InterPro" id="IPR040007">
    <property type="entry name" value="Tho2"/>
</dbReference>
<feature type="compositionally biased region" description="Basic and acidic residues" evidence="5">
    <location>
        <begin position="2375"/>
        <end position="2408"/>
    </location>
</feature>
<evidence type="ECO:0000313" key="10">
    <source>
        <dbReference type="Proteomes" id="UP000504638"/>
    </source>
</evidence>
<feature type="region of interest" description="Disordered" evidence="5">
    <location>
        <begin position="1143"/>
        <end position="1214"/>
    </location>
</feature>
<feature type="region of interest" description="Disordered" evidence="5">
    <location>
        <begin position="392"/>
        <end position="412"/>
    </location>
</feature>
<feature type="compositionally biased region" description="Basic and acidic residues" evidence="5">
    <location>
        <begin position="1838"/>
        <end position="1848"/>
    </location>
</feature>
<dbReference type="InterPro" id="IPR032302">
    <property type="entry name" value="THOC2_N"/>
</dbReference>
<comment type="subcellular location">
    <subcellularLocation>
        <location evidence="1">Nucleus</location>
    </subcellularLocation>
</comment>
<dbReference type="InterPro" id="IPR021726">
    <property type="entry name" value="THO_THOC2_N"/>
</dbReference>
<dbReference type="Pfam" id="PF11732">
    <property type="entry name" value="Thoc2"/>
    <property type="match status" value="1"/>
</dbReference>
<dbReference type="RefSeq" id="XP_033534879.1">
    <property type="nucleotide sequence ID" value="XM_033675156.1"/>
</dbReference>
<feature type="compositionally biased region" description="Low complexity" evidence="5">
    <location>
        <begin position="61"/>
        <end position="89"/>
    </location>
</feature>
<feature type="compositionally biased region" description="Basic residues" evidence="5">
    <location>
        <begin position="1755"/>
        <end position="1765"/>
    </location>
</feature>
<feature type="compositionally biased region" description="Basic and acidic residues" evidence="5">
    <location>
        <begin position="2249"/>
        <end position="2263"/>
    </location>
</feature>
<proteinExistence type="inferred from homology"/>
<dbReference type="InterPro" id="IPR021418">
    <property type="entry name" value="THO_THOC2_C"/>
</dbReference>
<feature type="region of interest" description="Disordered" evidence="5">
    <location>
        <begin position="1557"/>
        <end position="1580"/>
    </location>
</feature>
<feature type="compositionally biased region" description="Polar residues" evidence="5">
    <location>
        <begin position="1596"/>
        <end position="1606"/>
    </location>
</feature>
<comment type="similarity">
    <text evidence="2">Belongs to the THOC2 family.</text>
</comment>
<evidence type="ECO:0000313" key="11">
    <source>
        <dbReference type="RefSeq" id="XP_033534879.1"/>
    </source>
</evidence>
<feature type="compositionally biased region" description="Polar residues" evidence="5">
    <location>
        <begin position="398"/>
        <end position="407"/>
    </location>
</feature>
<organism evidence="9">
    <name type="scientific">Eremomyces bilateralis CBS 781.70</name>
    <dbReference type="NCBI Taxonomy" id="1392243"/>
    <lineage>
        <taxon>Eukaryota</taxon>
        <taxon>Fungi</taxon>
        <taxon>Dikarya</taxon>
        <taxon>Ascomycota</taxon>
        <taxon>Pezizomycotina</taxon>
        <taxon>Dothideomycetes</taxon>
        <taxon>Dothideomycetes incertae sedis</taxon>
        <taxon>Eremomycetales</taxon>
        <taxon>Eremomycetaceae</taxon>
        <taxon>Eremomyces</taxon>
    </lineage>
</organism>
<evidence type="ECO:0000256" key="1">
    <source>
        <dbReference type="ARBA" id="ARBA00004123"/>
    </source>
</evidence>
<evidence type="ECO:0000259" key="8">
    <source>
        <dbReference type="Pfam" id="PF16134"/>
    </source>
</evidence>
<feature type="compositionally biased region" description="Basic and acidic residues" evidence="5">
    <location>
        <begin position="2321"/>
        <end position="2365"/>
    </location>
</feature>
<dbReference type="PANTHER" id="PTHR21597:SF0">
    <property type="entry name" value="THO COMPLEX SUBUNIT 2"/>
    <property type="match status" value="1"/>
</dbReference>
<reference evidence="11" key="2">
    <citation type="submission" date="2020-04" db="EMBL/GenBank/DDBJ databases">
        <authorList>
            <consortium name="NCBI Genome Project"/>
        </authorList>
    </citation>
    <scope>NUCLEOTIDE SEQUENCE</scope>
    <source>
        <strain evidence="11">CBS 781.70</strain>
    </source>
</reference>
<evidence type="ECO:0000313" key="9">
    <source>
        <dbReference type="EMBL" id="KAF1813248.1"/>
    </source>
</evidence>
<feature type="compositionally biased region" description="Basic and acidic residues" evidence="5">
    <location>
        <begin position="1708"/>
        <end position="1754"/>
    </location>
</feature>
<name>A0A6G1G5F4_9PEZI</name>
<dbReference type="PANTHER" id="PTHR21597">
    <property type="entry name" value="THO2 PROTEIN"/>
    <property type="match status" value="1"/>
</dbReference>
<keyword evidence="4" id="KW-0539">Nucleus</keyword>
<feature type="compositionally biased region" description="Low complexity" evidence="5">
    <location>
        <begin position="2032"/>
        <end position="2046"/>
    </location>
</feature>
<feature type="region of interest" description="Disordered" evidence="5">
    <location>
        <begin position="1595"/>
        <end position="2442"/>
    </location>
</feature>
<feature type="compositionally biased region" description="Pro residues" evidence="5">
    <location>
        <begin position="2231"/>
        <end position="2244"/>
    </location>
</feature>
<feature type="region of interest" description="Disordered" evidence="5">
    <location>
        <begin position="1"/>
        <end position="145"/>
    </location>
</feature>
<evidence type="ECO:0000259" key="6">
    <source>
        <dbReference type="Pfam" id="PF11262"/>
    </source>
</evidence>
<feature type="compositionally biased region" description="Basic and acidic residues" evidence="5">
    <location>
        <begin position="1143"/>
        <end position="1155"/>
    </location>
</feature>
<dbReference type="GO" id="GO:0000445">
    <property type="term" value="C:THO complex part of transcription export complex"/>
    <property type="evidence" value="ECO:0007669"/>
    <property type="project" value="TreeGrafter"/>
</dbReference>
<evidence type="ECO:0000256" key="2">
    <source>
        <dbReference type="ARBA" id="ARBA00007857"/>
    </source>
</evidence>
<feature type="compositionally biased region" description="Polar residues" evidence="5">
    <location>
        <begin position="2088"/>
        <end position="2111"/>
    </location>
</feature>
<feature type="domain" description="THO complex subunitTHOC2 C-terminal" evidence="6">
    <location>
        <begin position="1238"/>
        <end position="1542"/>
    </location>
</feature>
<dbReference type="Pfam" id="PF11262">
    <property type="entry name" value="Tho2"/>
    <property type="match status" value="1"/>
</dbReference>
<feature type="compositionally biased region" description="Basic and acidic residues" evidence="5">
    <location>
        <begin position="1970"/>
        <end position="1981"/>
    </location>
</feature>
<dbReference type="OrthoDB" id="29024at2759"/>
<gene>
    <name evidence="9 11" type="ORF">P152DRAFT_311125</name>
</gene>
<dbReference type="Proteomes" id="UP000504638">
    <property type="component" value="Unplaced"/>
</dbReference>
<dbReference type="GeneID" id="54415726"/>
<evidence type="ECO:0000256" key="5">
    <source>
        <dbReference type="SAM" id="MobiDB-lite"/>
    </source>
</evidence>
<feature type="region of interest" description="Disordered" evidence="5">
    <location>
        <begin position="544"/>
        <end position="565"/>
    </location>
</feature>
<feature type="compositionally biased region" description="Basic and acidic residues" evidence="5">
    <location>
        <begin position="1926"/>
        <end position="1961"/>
    </location>
</feature>
<dbReference type="EMBL" id="ML975155">
    <property type="protein sequence ID" value="KAF1813248.1"/>
    <property type="molecule type" value="Genomic_DNA"/>
</dbReference>
<dbReference type="GO" id="GO:0006397">
    <property type="term" value="P:mRNA processing"/>
    <property type="evidence" value="ECO:0007669"/>
    <property type="project" value="InterPro"/>
</dbReference>
<reference evidence="11" key="3">
    <citation type="submission" date="2025-04" db="UniProtKB">
        <authorList>
            <consortium name="RefSeq"/>
        </authorList>
    </citation>
    <scope>IDENTIFICATION</scope>
    <source>
        <strain evidence="11">CBS 781.70</strain>
    </source>
</reference>
<sequence>MPPPNKRKRGDRSYSTDSTEYGTRPSPHRPQNLGLAQQNPNGHGPSMSGRGGGAAGRRSSRGGMRTASNQHPPSPSPSASAVSTTSHAQQRLQSQSGLKGPPSAVSSPTASMKSPHLTGQHPNMASRHPSTTSSMGPPPSEKPQAPLIIPRAYEYLTDDVVAAFSTSKGSLPDKVLKKEEDIYVSLNTMFQELMYSALEGRLSPRDAGAAVNMICKNAQIVELVDASDLFVDCIAILHESGLANATLHRLILSSGVSPALMRERLDQELLTALGLVRGTFGRMGIRYLTAALYKPNSYNLLREESEGYSKLITEYFTTVESQPPSGEIVAETFHRVLGLIGTFDLDVGRVLDVTLDVFANLLIRHNRFFVKFIRASTWWPETVPNERSEWDALPSWADPSSSSWTTSDADRQKISARREERDRIFWDSVREKGLKAYFEISTARELTEGEKAEVEAQAADEHLNPQLKQNVEWMKDTGTFPPKGNHTAAQLIGFKLRFYTSKARDKDDMLPDNLICLAALLIKIGFISLRDLYPHLYPEDQQMETLKEKLTTDKEERERKSRPGGGMNALTMAAPLIDDTLPQGSLPAKVREFAKAEEAAKKDVEMKDADGFKEPSNQKMALLKALLCIGALPEALYFLGRFPWLMELDPELPKYIHRFINHSISQIYEPLEPLAHRTHVREAKKVPFEQAGMPKGHLKAGNPPSRKSLRWQNLDRADNGDGIDYKFYWEDWGDNIPVCRSIDDFFALCASFMNVAGLKIGLDPALLTKMTRLGKWSLGQDTSEANFKRWADLLKRLIVPALSLTSNNPGVVNEVFELLQLYPTSVRYNIYAEWYTGATSRLPEMKTAFDQSRAETKDVLKRISKTNIKQMARSLAKISCASPGIVFSVAINQIEAYDNLIEVIVECARYFTLLGYDILTWTLLNSLGGKGRNAMQADGMLTSRWLHSLSTFTGRVLKRYSIMQPTPILQYVNFQLRNGVSTDLEILEQIVTSMSGIRSDPTFSEAQVQAMAGGQALQAQIMEQLLDKRSDARVSSKRLMKSLEFKLAGDILIALTHERQNYIFYETSENAPLKVAANNLDKIHYVWAQYLDLLHTNFSFKEFEAAIPGIIDLVSKYGIDTSLAFTIYRPILTQGMAEVDASRKAEEAKRTDTESPKTNGDVDMSDVGKDAPKLAESTAATPTSQESDSKDVRMEDASPESTEAKTPAPSVMLGEPWHPVLKPLLDEIPTDHLGSMKDSLSRSFYATFWQLAFHDMLVPTQSYEDEIKRLRERFTSVATDRSDISTTGIAKRDAKKKQITEVQDKLRAEMKSQITAYQQIRTRLQKEKDHWFDSYPIKKNEFHDVLLQECFFPRMLLSPLDAQYCVRMMLYLHNSGTPGFHTVTFIDRLLREKQVTNMIFQCTAREASNFGRFLNELLKELKKWHADQAVYEKAAFGPKRDLPGFARKLRVDKTPEMFLEWEDYRRLLYKWHGQIMAVFKNCFTSGEYMHIRNAISILESIHQHFPAINWVGKQILEHVSTLSRKDPRDDVKLAAMSLISKLKKREKEWLMPQAFRIGTDSHPSAKAPTAGSKAGTPAQLGKGLNASAAEFKPLPATTNGVATSPTKIEVEDGEIDDAKRAEGETTVQTQPKEVQPETAVTEPRPISAGNENQLPLPPKSATDERPSSHPNTPILPPQPLVGARPPSSLPPRPHGLPNKPEPVAARSRLSDRGDRPSERHADRQPHRQESRQSTEYGRLDRPGDISREGHDTRTRSRSPSRRRRALTPERIAYETRDRTDQTRPTSTREPRPADDRQTRAGRETRQSARGHPRDRPAQELQSSPAERVVRQAPGAPLAREEAPNRADTEVAPSVNPARAALIGQAIVRGEPIGRSSSRGAPRGDGQQRPGDRGPGPDEGRRRYDIPPTEPDDRSQRTSRAPSPRRARTEARDGRRDEYRGGHPDRPSHPSEPTPRGRKEENAGPMPTGPRGDRGARSDLFESTHTGRSRDLFNLPPRPPMEPSHGRLSDFGLPARPPQDPNYGRLNAAADTPQGPRGGPRQVGRPPRNFPAQGTGQPPHGTGVPSPSQERGPPSGPASGRRDRRDSNFPDTHQQRVSGPQASEQRPQQQETLGIHPSRLNNIQAAPGQIQPDGHGPPPSAPRSAHARSNQPSFPPASPHTQGPNVPSGPGRHAPTGPSGVSDRMHTMPPPQPERFPPRGRPGSRNLDTSQPLTQNVLPQQTPPRGIQPRMDQPPPSAPAPPPSEQPDLIDDRGRRRGGDERRSTRQSRRSSRERSRSPKDREERDRTVREPRERAGGIRGRDPPRDEARPLRSMPSGSMNGERDGRAERDYSRDHRGGEGRDRERERPMRDDGAGRERSGRDGRLSGRGGPDGPWGERDDGRNGGGEMRVKGSSERREKDERERREYNEMPPGSGGRDGRKRGRPEEGMGHMEAKRPRRSMG</sequence>
<protein>
    <recommendedName>
        <fullName evidence="3">THO complex subunit 2</fullName>
    </recommendedName>
</protein>
<feature type="compositionally biased region" description="Basic and acidic residues" evidence="5">
    <location>
        <begin position="2424"/>
        <end position="2435"/>
    </location>
</feature>
<feature type="domain" description="THO complex subunitTHOC2 N-terminal" evidence="7">
    <location>
        <begin position="875"/>
        <end position="950"/>
    </location>
</feature>
<dbReference type="Pfam" id="PF16134">
    <property type="entry name" value="THOC2_N"/>
    <property type="match status" value="1"/>
</dbReference>
<dbReference type="GO" id="GO:0006406">
    <property type="term" value="P:mRNA export from nucleus"/>
    <property type="evidence" value="ECO:0007669"/>
    <property type="project" value="InterPro"/>
</dbReference>
<feature type="domain" description="THO complex subunit 2 N-terminal" evidence="8">
    <location>
        <begin position="156"/>
        <end position="873"/>
    </location>
</feature>
<evidence type="ECO:0000256" key="3">
    <source>
        <dbReference type="ARBA" id="ARBA00019596"/>
    </source>
</evidence>
<feature type="compositionally biased region" description="Basic and acidic residues" evidence="5">
    <location>
        <begin position="2270"/>
        <end position="2310"/>
    </location>
</feature>
<feature type="compositionally biased region" description="Polar residues" evidence="5">
    <location>
        <begin position="2205"/>
        <end position="2219"/>
    </location>
</feature>
<feature type="compositionally biased region" description="Basic and acidic residues" evidence="5">
    <location>
        <begin position="1187"/>
        <end position="1196"/>
    </location>
</feature>
<feature type="compositionally biased region" description="Basic and acidic residues" evidence="5">
    <location>
        <begin position="545"/>
        <end position="561"/>
    </location>
</feature>
<dbReference type="GO" id="GO:0003729">
    <property type="term" value="F:mRNA binding"/>
    <property type="evidence" value="ECO:0007669"/>
    <property type="project" value="TreeGrafter"/>
</dbReference>
<feature type="compositionally biased region" description="Basic and acidic residues" evidence="5">
    <location>
        <begin position="1771"/>
        <end position="1817"/>
    </location>
</feature>
<feature type="compositionally biased region" description="Basic and acidic residues" evidence="5">
    <location>
        <begin position="1889"/>
        <end position="1915"/>
    </location>
</feature>
<evidence type="ECO:0000259" key="7">
    <source>
        <dbReference type="Pfam" id="PF11732"/>
    </source>
</evidence>
<feature type="compositionally biased region" description="Basic residues" evidence="5">
    <location>
        <begin position="1"/>
        <end position="10"/>
    </location>
</feature>